<feature type="domain" description="FAD-binding PCMH-type" evidence="6">
    <location>
        <begin position="1"/>
        <end position="150"/>
    </location>
</feature>
<evidence type="ECO:0000256" key="1">
    <source>
        <dbReference type="ARBA" id="ARBA00001974"/>
    </source>
</evidence>
<dbReference type="Pfam" id="PF01565">
    <property type="entry name" value="FAD_binding_4"/>
    <property type="match status" value="1"/>
</dbReference>
<dbReference type="InterPro" id="IPR006094">
    <property type="entry name" value="Oxid_FAD_bind_N"/>
</dbReference>
<evidence type="ECO:0000313" key="8">
    <source>
        <dbReference type="Proteomes" id="UP000660265"/>
    </source>
</evidence>
<evidence type="ECO:0000256" key="3">
    <source>
        <dbReference type="ARBA" id="ARBA00022630"/>
    </source>
</evidence>
<dbReference type="InterPro" id="IPR012951">
    <property type="entry name" value="BBE"/>
</dbReference>
<name>A0ABQ2ERE8_9ACTN</name>
<dbReference type="InterPro" id="IPR016167">
    <property type="entry name" value="FAD-bd_PCMH_sub1"/>
</dbReference>
<comment type="similarity">
    <text evidence="2">Belongs to the oxygen-dependent FAD-linked oxidoreductase family.</text>
</comment>
<organism evidence="7 8">
    <name type="scientific">Streptomyces camponoticapitis</name>
    <dbReference type="NCBI Taxonomy" id="1616125"/>
    <lineage>
        <taxon>Bacteria</taxon>
        <taxon>Bacillati</taxon>
        <taxon>Actinomycetota</taxon>
        <taxon>Actinomycetes</taxon>
        <taxon>Kitasatosporales</taxon>
        <taxon>Streptomycetaceae</taxon>
        <taxon>Streptomyces</taxon>
    </lineage>
</organism>
<sequence>MPPSRHGVPLSVLAGGHDWAGRAIRPDGLVIDLSGMREVSVDAVSEVATLQGGATAHDVVTAALPHGLVAVTGTVRTVDMAELTLGGGYGPLSGRFGLALDNLVGADVVLADGRLVRADAEHDAELLWALRGGGGNFGVAVALDLRLHPVRELLAGLVIYPWDQATQVWQRLGRLLADAPDELTLQSGAINGPEGRPVLFLAPVWSGPDHAAGRRALEELQQLGAPLPAQLAAVDQEGLLALNDEWAATTGKHFAIRTRTLPDLGPDAVAILVEAGGGMTSPLTGLLVHHFHGAATRVPQEDTAFGIRRPHYMVEIIAGWEPDDSEASLHRAWADTTSAALARHALPGGYRNLLAPDAHDQVPHSYGGDAARLLAAKRRYDPDNVFTSIPLPNTGRA</sequence>
<dbReference type="InterPro" id="IPR016166">
    <property type="entry name" value="FAD-bd_PCMH"/>
</dbReference>
<dbReference type="EMBL" id="BMMV01000021">
    <property type="protein sequence ID" value="GGK16937.1"/>
    <property type="molecule type" value="Genomic_DNA"/>
</dbReference>
<dbReference type="Gene3D" id="3.40.462.20">
    <property type="match status" value="1"/>
</dbReference>
<dbReference type="Proteomes" id="UP000660265">
    <property type="component" value="Unassembled WGS sequence"/>
</dbReference>
<evidence type="ECO:0000259" key="6">
    <source>
        <dbReference type="PROSITE" id="PS51387"/>
    </source>
</evidence>
<dbReference type="PANTHER" id="PTHR42973">
    <property type="entry name" value="BINDING OXIDOREDUCTASE, PUTATIVE (AFU_ORTHOLOGUE AFUA_1G17690)-RELATED"/>
    <property type="match status" value="1"/>
</dbReference>
<reference evidence="8" key="1">
    <citation type="journal article" date="2019" name="Int. J. Syst. Evol. Microbiol.">
        <title>The Global Catalogue of Microorganisms (GCM) 10K type strain sequencing project: providing services to taxonomists for standard genome sequencing and annotation.</title>
        <authorList>
            <consortium name="The Broad Institute Genomics Platform"/>
            <consortium name="The Broad Institute Genome Sequencing Center for Infectious Disease"/>
            <person name="Wu L."/>
            <person name="Ma J."/>
        </authorList>
    </citation>
    <scope>NUCLEOTIDE SEQUENCE [LARGE SCALE GENOMIC DNA]</scope>
    <source>
        <strain evidence="8">CGMCC 4.7275</strain>
    </source>
</reference>
<gene>
    <name evidence="7" type="ORF">GCM10011583_56130</name>
</gene>
<dbReference type="InterPro" id="IPR016169">
    <property type="entry name" value="FAD-bd_PCMH_sub2"/>
</dbReference>
<dbReference type="RefSeq" id="WP_189110336.1">
    <property type="nucleotide sequence ID" value="NZ_BMMV01000021.1"/>
</dbReference>
<evidence type="ECO:0000256" key="5">
    <source>
        <dbReference type="ARBA" id="ARBA00023002"/>
    </source>
</evidence>
<evidence type="ECO:0000256" key="4">
    <source>
        <dbReference type="ARBA" id="ARBA00022827"/>
    </source>
</evidence>
<proteinExistence type="inferred from homology"/>
<evidence type="ECO:0000313" key="7">
    <source>
        <dbReference type="EMBL" id="GGK16937.1"/>
    </source>
</evidence>
<dbReference type="SUPFAM" id="SSF56176">
    <property type="entry name" value="FAD-binding/transporter-associated domain-like"/>
    <property type="match status" value="1"/>
</dbReference>
<dbReference type="PANTHER" id="PTHR42973:SF39">
    <property type="entry name" value="FAD-BINDING PCMH-TYPE DOMAIN-CONTAINING PROTEIN"/>
    <property type="match status" value="1"/>
</dbReference>
<dbReference type="Pfam" id="PF08031">
    <property type="entry name" value="BBE"/>
    <property type="match status" value="1"/>
</dbReference>
<dbReference type="Gene3D" id="3.30.43.10">
    <property type="entry name" value="Uridine Diphospho-n-acetylenolpyruvylglucosamine Reductase, domain 2"/>
    <property type="match status" value="1"/>
</dbReference>
<dbReference type="InterPro" id="IPR036318">
    <property type="entry name" value="FAD-bd_PCMH-like_sf"/>
</dbReference>
<protein>
    <submittedName>
        <fullName evidence="7">6-hydroxy-D-nicotine oxidase</fullName>
    </submittedName>
</protein>
<keyword evidence="5" id="KW-0560">Oxidoreductase</keyword>
<keyword evidence="3" id="KW-0285">Flavoprotein</keyword>
<dbReference type="Gene3D" id="3.30.465.10">
    <property type="match status" value="1"/>
</dbReference>
<keyword evidence="8" id="KW-1185">Reference proteome</keyword>
<comment type="cofactor">
    <cofactor evidence="1">
        <name>FAD</name>
        <dbReference type="ChEBI" id="CHEBI:57692"/>
    </cofactor>
</comment>
<evidence type="ECO:0000256" key="2">
    <source>
        <dbReference type="ARBA" id="ARBA00005466"/>
    </source>
</evidence>
<dbReference type="PROSITE" id="PS51387">
    <property type="entry name" value="FAD_PCMH"/>
    <property type="match status" value="1"/>
</dbReference>
<comment type="caution">
    <text evidence="7">The sequence shown here is derived from an EMBL/GenBank/DDBJ whole genome shotgun (WGS) entry which is preliminary data.</text>
</comment>
<accession>A0ABQ2ERE8</accession>
<keyword evidence="4" id="KW-0274">FAD</keyword>
<dbReference type="InterPro" id="IPR050416">
    <property type="entry name" value="FAD-linked_Oxidoreductase"/>
</dbReference>